<protein>
    <recommendedName>
        <fullName evidence="4">Lipoprotein</fullName>
    </recommendedName>
</protein>
<evidence type="ECO:0000313" key="3">
    <source>
        <dbReference type="Proteomes" id="UP001229313"/>
    </source>
</evidence>
<dbReference type="Proteomes" id="UP001229313">
    <property type="component" value="Chromosome"/>
</dbReference>
<dbReference type="PROSITE" id="PS51257">
    <property type="entry name" value="PROKAR_LIPOPROTEIN"/>
    <property type="match status" value="1"/>
</dbReference>
<feature type="chain" id="PRO_5046487973" description="Lipoprotein" evidence="1">
    <location>
        <begin position="24"/>
        <end position="76"/>
    </location>
</feature>
<gene>
    <name evidence="2" type="ORF">RDV84_24115</name>
</gene>
<name>A0ABY9P7F6_9GAMM</name>
<evidence type="ECO:0000256" key="1">
    <source>
        <dbReference type="SAM" id="SignalP"/>
    </source>
</evidence>
<reference evidence="2 3" key="1">
    <citation type="submission" date="2023-08" db="EMBL/GenBank/DDBJ databases">
        <title>The whole genome sequence of Lysobacter yananisis.</title>
        <authorList>
            <person name="Sun H."/>
        </authorList>
    </citation>
    <scope>NUCLEOTIDE SEQUENCE [LARGE SCALE GENOMIC DNA]</scope>
    <source>
        <strain evidence="2 3">SNNU513</strain>
    </source>
</reference>
<organism evidence="2 3">
    <name type="scientific">Lysobacter yananisis</name>
    <dbReference type="NCBI Taxonomy" id="1003114"/>
    <lineage>
        <taxon>Bacteria</taxon>
        <taxon>Pseudomonadati</taxon>
        <taxon>Pseudomonadota</taxon>
        <taxon>Gammaproteobacteria</taxon>
        <taxon>Lysobacterales</taxon>
        <taxon>Lysobacteraceae</taxon>
        <taxon>Lysobacter</taxon>
    </lineage>
</organism>
<evidence type="ECO:0000313" key="2">
    <source>
        <dbReference type="EMBL" id="WMT03003.1"/>
    </source>
</evidence>
<evidence type="ECO:0008006" key="4">
    <source>
        <dbReference type="Google" id="ProtNLM"/>
    </source>
</evidence>
<keyword evidence="3" id="KW-1185">Reference proteome</keyword>
<accession>A0ABY9P7F6</accession>
<sequence>MLSKHLALLAFAFAFALGASATAFPVAAAGCSGHGVLKCEATLRACLRTGGDPAGCCARYERCMIDAHCEPVSCEV</sequence>
<feature type="signal peptide" evidence="1">
    <location>
        <begin position="1"/>
        <end position="23"/>
    </location>
</feature>
<dbReference type="EMBL" id="CP133568">
    <property type="protein sequence ID" value="WMT03003.1"/>
    <property type="molecule type" value="Genomic_DNA"/>
</dbReference>
<proteinExistence type="predicted"/>
<dbReference type="RefSeq" id="WP_309151879.1">
    <property type="nucleotide sequence ID" value="NZ_CP133568.1"/>
</dbReference>
<keyword evidence="1" id="KW-0732">Signal</keyword>